<feature type="region of interest" description="Disordered" evidence="1">
    <location>
        <begin position="1"/>
        <end position="29"/>
    </location>
</feature>
<dbReference type="SUPFAM" id="SSF52833">
    <property type="entry name" value="Thioredoxin-like"/>
    <property type="match status" value="1"/>
</dbReference>
<protein>
    <recommendedName>
        <fullName evidence="2">DSBA-like thioredoxin domain-containing protein</fullName>
    </recommendedName>
</protein>
<gene>
    <name evidence="3" type="ORF">EDD55_101118</name>
</gene>
<dbReference type="Proteomes" id="UP000295304">
    <property type="component" value="Unassembled WGS sequence"/>
</dbReference>
<feature type="domain" description="DSBA-like thioredoxin" evidence="2">
    <location>
        <begin position="35"/>
        <end position="221"/>
    </location>
</feature>
<evidence type="ECO:0000259" key="2">
    <source>
        <dbReference type="Pfam" id="PF01323"/>
    </source>
</evidence>
<keyword evidence="4" id="KW-1185">Reference proteome</keyword>
<dbReference type="InterPro" id="IPR036249">
    <property type="entry name" value="Thioredoxin-like_sf"/>
</dbReference>
<dbReference type="InterPro" id="IPR001853">
    <property type="entry name" value="DSBA-like_thioredoxin_dom"/>
</dbReference>
<dbReference type="EMBL" id="SLZW01000001">
    <property type="protein sequence ID" value="TCS64789.1"/>
    <property type="molecule type" value="Genomic_DNA"/>
</dbReference>
<name>A0A4R3JF89_9PROT</name>
<dbReference type="PANTHER" id="PTHR13887:SF54">
    <property type="entry name" value="DSBA FAMILY PROTEIN"/>
    <property type="match status" value="1"/>
</dbReference>
<proteinExistence type="predicted"/>
<dbReference type="OrthoDB" id="9813770at2"/>
<dbReference type="Gene3D" id="1.10.472.60">
    <property type="entry name" value="putative protein disulfide isomerase domain"/>
    <property type="match status" value="1"/>
</dbReference>
<dbReference type="GO" id="GO:0016491">
    <property type="term" value="F:oxidoreductase activity"/>
    <property type="evidence" value="ECO:0007669"/>
    <property type="project" value="InterPro"/>
</dbReference>
<accession>A0A4R3JF89</accession>
<evidence type="ECO:0000313" key="3">
    <source>
        <dbReference type="EMBL" id="TCS64789.1"/>
    </source>
</evidence>
<evidence type="ECO:0000256" key="1">
    <source>
        <dbReference type="SAM" id="MobiDB-lite"/>
    </source>
</evidence>
<dbReference type="Pfam" id="PF01323">
    <property type="entry name" value="DSBA"/>
    <property type="match status" value="1"/>
</dbReference>
<dbReference type="CDD" id="cd03025">
    <property type="entry name" value="DsbA_FrnE_like"/>
    <property type="match status" value="1"/>
</dbReference>
<dbReference type="RefSeq" id="WP_132937543.1">
    <property type="nucleotide sequence ID" value="NZ_CP119676.1"/>
</dbReference>
<dbReference type="AlphaFoldDB" id="A0A4R3JF89"/>
<dbReference type="PANTHER" id="PTHR13887">
    <property type="entry name" value="GLUTATHIONE S-TRANSFERASE KAPPA"/>
    <property type="match status" value="1"/>
</dbReference>
<organism evidence="3 4">
    <name type="scientific">Varunaivibrio sulfuroxidans</name>
    <dbReference type="NCBI Taxonomy" id="1773489"/>
    <lineage>
        <taxon>Bacteria</taxon>
        <taxon>Pseudomonadati</taxon>
        <taxon>Pseudomonadota</taxon>
        <taxon>Alphaproteobacteria</taxon>
        <taxon>Rhodospirillales</taxon>
        <taxon>Magnetovibrionaceae</taxon>
        <taxon>Varunaivibrio</taxon>
    </lineage>
</organism>
<dbReference type="Gene3D" id="3.40.30.10">
    <property type="entry name" value="Glutaredoxin"/>
    <property type="match status" value="1"/>
</dbReference>
<comment type="caution">
    <text evidence="3">The sequence shown here is derived from an EMBL/GenBank/DDBJ whole genome shotgun (WGS) entry which is preliminary data.</text>
</comment>
<sequence>MATSCPTPGGGREINPAADGDAPQNAPQNAPQGKTILVFADPMCSWCWGFAPVLEEIADAAKGTAHLELVMGGLRTGAREPWNAGMRDDIAGHWRHVHKQTGQPFDFSRFDDHGFVYDTLPACRAVVATRAGAPGHTPEREIAYLTAVQKAFYAGGRDVTKNIVLADIAEQEGYPRDAFLALLENPQTLRRTTHDFEKTRTYGVGGFPAVLCVENGQYGFLTLGYRPFAALAPLLDEWLAA</sequence>
<reference evidence="3 4" key="1">
    <citation type="submission" date="2019-03" db="EMBL/GenBank/DDBJ databases">
        <title>Genomic Encyclopedia of Type Strains, Phase IV (KMG-IV): sequencing the most valuable type-strain genomes for metagenomic binning, comparative biology and taxonomic classification.</title>
        <authorList>
            <person name="Goeker M."/>
        </authorList>
    </citation>
    <scope>NUCLEOTIDE SEQUENCE [LARGE SCALE GENOMIC DNA]</scope>
    <source>
        <strain evidence="3 4">DSM 101688</strain>
    </source>
</reference>
<evidence type="ECO:0000313" key="4">
    <source>
        <dbReference type="Proteomes" id="UP000295304"/>
    </source>
</evidence>